<comment type="caution">
    <text evidence="2">The sequence shown here is derived from an EMBL/GenBank/DDBJ whole genome shotgun (WGS) entry which is preliminary data.</text>
</comment>
<dbReference type="RefSeq" id="WP_349183074.1">
    <property type="nucleotide sequence ID" value="NZ_JBBNGS010000018.1"/>
</dbReference>
<gene>
    <name evidence="2" type="ORF">AAAT05_08505</name>
</gene>
<reference evidence="2 3" key="1">
    <citation type="submission" date="2024-04" db="EMBL/GenBank/DDBJ databases">
        <title>Human intestinal bacterial collection.</title>
        <authorList>
            <person name="Pauvert C."/>
            <person name="Hitch T.C.A."/>
            <person name="Clavel T."/>
        </authorList>
    </citation>
    <scope>NUCLEOTIDE SEQUENCE [LARGE SCALE GENOMIC DNA]</scope>
    <source>
        <strain evidence="2 3">CLA-AA-H197</strain>
    </source>
</reference>
<dbReference type="Proteomes" id="UP001478817">
    <property type="component" value="Unassembled WGS sequence"/>
</dbReference>
<dbReference type="Pfam" id="PF02559">
    <property type="entry name" value="CarD_TRCF_RID"/>
    <property type="match status" value="1"/>
</dbReference>
<evidence type="ECO:0000313" key="2">
    <source>
        <dbReference type="EMBL" id="MEQ2638377.1"/>
    </source>
</evidence>
<proteinExistence type="predicted"/>
<sequence>MFEIGAYIVHPGQGVCRVEGVGEGPDATYKLLPLGQRHPVHISYPVASEGRLRRVLSAQEARQIIDDYASMDVDTFTERNNYLEEEHFKQEIRNGSCRDSVRIVKTFRARIAEAQARNKKPPVSYERILKQARERSLGELSCALECTQEDVVALFEGVKEEQASQN</sequence>
<dbReference type="InterPro" id="IPR003711">
    <property type="entry name" value="CarD-like/TRCF_RID"/>
</dbReference>
<keyword evidence="3" id="KW-1185">Reference proteome</keyword>
<name>A0ABV1IHK5_9ACTN</name>
<accession>A0ABV1IHK5</accession>
<organism evidence="2 3">
    <name type="scientific">Paratractidigestivibacter faecalis</name>
    <dbReference type="NCBI Taxonomy" id="2292441"/>
    <lineage>
        <taxon>Bacteria</taxon>
        <taxon>Bacillati</taxon>
        <taxon>Actinomycetota</taxon>
        <taxon>Coriobacteriia</taxon>
        <taxon>Coriobacteriales</taxon>
        <taxon>Atopobiaceae</taxon>
        <taxon>Paratractidigestivibacter</taxon>
    </lineage>
</organism>
<protein>
    <submittedName>
        <fullName evidence="2">CarD family transcriptional regulator</fullName>
    </submittedName>
</protein>
<dbReference type="Gene3D" id="2.40.10.170">
    <property type="match status" value="1"/>
</dbReference>
<feature type="domain" description="CarD-like/TRCF RNAP-interacting" evidence="1">
    <location>
        <begin position="2"/>
        <end position="54"/>
    </location>
</feature>
<dbReference type="Gene3D" id="1.20.58.1290">
    <property type="entry name" value="CarD-like, C-terminal domain"/>
    <property type="match status" value="1"/>
</dbReference>
<dbReference type="InterPro" id="IPR042215">
    <property type="entry name" value="CarD-like_C"/>
</dbReference>
<evidence type="ECO:0000313" key="3">
    <source>
        <dbReference type="Proteomes" id="UP001478817"/>
    </source>
</evidence>
<evidence type="ECO:0000259" key="1">
    <source>
        <dbReference type="Pfam" id="PF02559"/>
    </source>
</evidence>
<dbReference type="EMBL" id="JBBNGS010000018">
    <property type="protein sequence ID" value="MEQ2638377.1"/>
    <property type="molecule type" value="Genomic_DNA"/>
</dbReference>